<dbReference type="SUPFAM" id="SSF51445">
    <property type="entry name" value="(Trans)glycosidases"/>
    <property type="match status" value="1"/>
</dbReference>
<dbReference type="InterPro" id="IPR025705">
    <property type="entry name" value="Beta_hexosaminidase_sua/sub"/>
</dbReference>
<accession>A0ABU0X7F3</accession>
<feature type="compositionally biased region" description="Basic and acidic residues" evidence="6">
    <location>
        <begin position="489"/>
        <end position="510"/>
    </location>
</feature>
<comment type="caution">
    <text evidence="9">The sequence shown here is derived from an EMBL/GenBank/DDBJ whole genome shotgun (WGS) entry which is preliminary data.</text>
</comment>
<evidence type="ECO:0000259" key="8">
    <source>
        <dbReference type="Pfam" id="PF02838"/>
    </source>
</evidence>
<sequence>MTNQGVPLVIVPRPTRLVRRHGRFALDEDTAIRATPGAEGAARLLRHLLRPATGLPLPLHEDGRVVFALDERLVGLGDEGYALTVNEHAVVLRAATRQGLAHGVQTIRQLLPAQALGSRPASGVEWALPGVDVRDTPRLPWRGVLLDVARHFQPAPVLRRFVDLLALHKLNVLHLHLTDDQGWRMPVPRYPLLTEVGGRRAETAGDGVPHGGAYTRSELAGLVAYAAERGVRVVPEIEMPGHARAALAAYPHLGNDPGRRLPVWTRWGVSDAVFGVGDATLEFCRDVLDEVLEVFPGRHVHLGGDECPTTEWESGAGAAERVAREGLAGPHELHGWFLRAMADHLVERGRVPVSWERIGDPRVVVMPWRDADDARSALDGGHDVVMAPHRSTYLDYPQTSDPDEPAGQPGLVVTAHDVYHLPLPTGVLGAQCALWTEYAPTPHDLERLAFPRLAALADALWTQRPSWTDFTDRMREHGSRLTALAVPHRPLDTRRPPTAREEASTQDEARSPVPPC</sequence>
<name>A0ABU0X7F3_9PSEU</name>
<dbReference type="SUPFAM" id="SSF55545">
    <property type="entry name" value="beta-N-acetylhexosaminidase-like domain"/>
    <property type="match status" value="1"/>
</dbReference>
<organism evidence="9 10">
    <name type="scientific">Saccharothrix yanglingensis</name>
    <dbReference type="NCBI Taxonomy" id="659496"/>
    <lineage>
        <taxon>Bacteria</taxon>
        <taxon>Bacillati</taxon>
        <taxon>Actinomycetota</taxon>
        <taxon>Actinomycetes</taxon>
        <taxon>Pseudonocardiales</taxon>
        <taxon>Pseudonocardiaceae</taxon>
        <taxon>Saccharothrix</taxon>
    </lineage>
</organism>
<dbReference type="InterPro" id="IPR015883">
    <property type="entry name" value="Glyco_hydro_20_cat"/>
</dbReference>
<dbReference type="Proteomes" id="UP001225605">
    <property type="component" value="Unassembled WGS sequence"/>
</dbReference>
<dbReference type="InterPro" id="IPR017853">
    <property type="entry name" value="GH"/>
</dbReference>
<feature type="region of interest" description="Disordered" evidence="6">
    <location>
        <begin position="481"/>
        <end position="516"/>
    </location>
</feature>
<dbReference type="EMBL" id="NSDM01000015">
    <property type="protein sequence ID" value="MDQ2588052.1"/>
    <property type="molecule type" value="Genomic_DNA"/>
</dbReference>
<protein>
    <recommendedName>
        <fullName evidence="3">beta-N-acetylhexosaminidase</fullName>
        <ecNumber evidence="3">3.2.1.52</ecNumber>
    </recommendedName>
</protein>
<keyword evidence="10" id="KW-1185">Reference proteome</keyword>
<dbReference type="Pfam" id="PF02838">
    <property type="entry name" value="Glyco_hydro_20b"/>
    <property type="match status" value="1"/>
</dbReference>
<dbReference type="InterPro" id="IPR029018">
    <property type="entry name" value="Hex-like_dom2"/>
</dbReference>
<keyword evidence="4" id="KW-0378">Hydrolase</keyword>
<dbReference type="EC" id="3.2.1.52" evidence="3"/>
<dbReference type="PANTHER" id="PTHR22600:SF57">
    <property type="entry name" value="BETA-N-ACETYLHEXOSAMINIDASE"/>
    <property type="match status" value="1"/>
</dbReference>
<evidence type="ECO:0000256" key="4">
    <source>
        <dbReference type="ARBA" id="ARBA00022801"/>
    </source>
</evidence>
<dbReference type="InterPro" id="IPR015882">
    <property type="entry name" value="HEX_bac_N"/>
</dbReference>
<dbReference type="Gene3D" id="3.30.379.10">
    <property type="entry name" value="Chitobiase/beta-hexosaminidase domain 2-like"/>
    <property type="match status" value="1"/>
</dbReference>
<evidence type="ECO:0000256" key="3">
    <source>
        <dbReference type="ARBA" id="ARBA00012663"/>
    </source>
</evidence>
<feature type="domain" description="Beta-hexosaminidase bacterial type N-terminal" evidence="8">
    <location>
        <begin position="10"/>
        <end position="135"/>
    </location>
</feature>
<dbReference type="PANTHER" id="PTHR22600">
    <property type="entry name" value="BETA-HEXOSAMINIDASE"/>
    <property type="match status" value="1"/>
</dbReference>
<comment type="similarity">
    <text evidence="2">Belongs to the glycosyl hydrolase 20 family.</text>
</comment>
<evidence type="ECO:0000256" key="1">
    <source>
        <dbReference type="ARBA" id="ARBA00001231"/>
    </source>
</evidence>
<dbReference type="Gene3D" id="3.20.20.80">
    <property type="entry name" value="Glycosidases"/>
    <property type="match status" value="1"/>
</dbReference>
<dbReference type="Pfam" id="PF00728">
    <property type="entry name" value="Glyco_hydro_20"/>
    <property type="match status" value="1"/>
</dbReference>
<evidence type="ECO:0000256" key="6">
    <source>
        <dbReference type="SAM" id="MobiDB-lite"/>
    </source>
</evidence>
<evidence type="ECO:0000259" key="7">
    <source>
        <dbReference type="Pfam" id="PF00728"/>
    </source>
</evidence>
<reference evidence="9 10" key="1">
    <citation type="submission" date="2017-06" db="EMBL/GenBank/DDBJ databases">
        <title>Cultured bacterium strain Saccharothrix yanglingensis Hhs.015.</title>
        <authorList>
            <person name="Xia Y."/>
        </authorList>
    </citation>
    <scope>NUCLEOTIDE SEQUENCE [LARGE SCALE GENOMIC DNA]</scope>
    <source>
        <strain evidence="9 10">Hhs.015</strain>
    </source>
</reference>
<evidence type="ECO:0000256" key="2">
    <source>
        <dbReference type="ARBA" id="ARBA00006285"/>
    </source>
</evidence>
<proteinExistence type="inferred from homology"/>
<comment type="catalytic activity">
    <reaction evidence="1">
        <text>Hydrolysis of terminal non-reducing N-acetyl-D-hexosamine residues in N-acetyl-beta-D-hexosaminides.</text>
        <dbReference type="EC" id="3.2.1.52"/>
    </reaction>
</comment>
<evidence type="ECO:0000313" key="9">
    <source>
        <dbReference type="EMBL" id="MDQ2588052.1"/>
    </source>
</evidence>
<gene>
    <name evidence="9" type="ORF">CKY47_29625</name>
</gene>
<evidence type="ECO:0000313" key="10">
    <source>
        <dbReference type="Proteomes" id="UP001225605"/>
    </source>
</evidence>
<dbReference type="PRINTS" id="PR00738">
    <property type="entry name" value="GLHYDRLASE20"/>
</dbReference>
<dbReference type="CDD" id="cd06563">
    <property type="entry name" value="GH20_chitobiase-like"/>
    <property type="match status" value="1"/>
</dbReference>
<feature type="domain" description="Glycoside hydrolase family 20 catalytic" evidence="7">
    <location>
        <begin position="140"/>
        <end position="463"/>
    </location>
</feature>
<keyword evidence="5" id="KW-0326">Glycosidase</keyword>
<evidence type="ECO:0000256" key="5">
    <source>
        <dbReference type="ARBA" id="ARBA00023295"/>
    </source>
</evidence>